<name>A0A9D4D2Z5_DREPO</name>
<proteinExistence type="predicted"/>
<reference evidence="1" key="1">
    <citation type="journal article" date="2019" name="bioRxiv">
        <title>The Genome of the Zebra Mussel, Dreissena polymorpha: A Resource for Invasive Species Research.</title>
        <authorList>
            <person name="McCartney M.A."/>
            <person name="Auch B."/>
            <person name="Kono T."/>
            <person name="Mallez S."/>
            <person name="Zhang Y."/>
            <person name="Obille A."/>
            <person name="Becker A."/>
            <person name="Abrahante J.E."/>
            <person name="Garbe J."/>
            <person name="Badalamenti J.P."/>
            <person name="Herman A."/>
            <person name="Mangelson H."/>
            <person name="Liachko I."/>
            <person name="Sullivan S."/>
            <person name="Sone E.D."/>
            <person name="Koren S."/>
            <person name="Silverstein K.A.T."/>
            <person name="Beckman K.B."/>
            <person name="Gohl D.M."/>
        </authorList>
    </citation>
    <scope>NUCLEOTIDE SEQUENCE</scope>
    <source>
        <strain evidence="1">Duluth1</strain>
        <tissue evidence="1">Whole animal</tissue>
    </source>
</reference>
<evidence type="ECO:0000313" key="2">
    <source>
        <dbReference type="Proteomes" id="UP000828390"/>
    </source>
</evidence>
<keyword evidence="2" id="KW-1185">Reference proteome</keyword>
<reference evidence="1" key="2">
    <citation type="submission" date="2020-11" db="EMBL/GenBank/DDBJ databases">
        <authorList>
            <person name="McCartney M.A."/>
            <person name="Auch B."/>
            <person name="Kono T."/>
            <person name="Mallez S."/>
            <person name="Becker A."/>
            <person name="Gohl D.M."/>
            <person name="Silverstein K.A.T."/>
            <person name="Koren S."/>
            <person name="Bechman K.B."/>
            <person name="Herman A."/>
            <person name="Abrahante J.E."/>
            <person name="Garbe J."/>
        </authorList>
    </citation>
    <scope>NUCLEOTIDE SEQUENCE</scope>
    <source>
        <strain evidence="1">Duluth1</strain>
        <tissue evidence="1">Whole animal</tissue>
    </source>
</reference>
<dbReference type="Proteomes" id="UP000828390">
    <property type="component" value="Unassembled WGS sequence"/>
</dbReference>
<evidence type="ECO:0000313" key="1">
    <source>
        <dbReference type="EMBL" id="KAH3738211.1"/>
    </source>
</evidence>
<dbReference type="PANTHER" id="PTHR14187">
    <property type="entry name" value="ALPHA KINASE/ELONGATION FACTOR 2 KINASE"/>
    <property type="match status" value="1"/>
</dbReference>
<gene>
    <name evidence="1" type="ORF">DPMN_044839</name>
</gene>
<sequence length="75" mass="8288">MEDCVIPCYELFSNRVGGTIDMTVHEVCFGGALKELHKATGGAWGGTMVDTAFLDFIAELMGKVLLLRNDSEWIY</sequence>
<dbReference type="PANTHER" id="PTHR14187:SF5">
    <property type="entry name" value="HEAT SHOCK 70 KDA PROTEIN 12A"/>
    <property type="match status" value="1"/>
</dbReference>
<accession>A0A9D4D2Z5</accession>
<organism evidence="1 2">
    <name type="scientific">Dreissena polymorpha</name>
    <name type="common">Zebra mussel</name>
    <name type="synonym">Mytilus polymorpha</name>
    <dbReference type="NCBI Taxonomy" id="45954"/>
    <lineage>
        <taxon>Eukaryota</taxon>
        <taxon>Metazoa</taxon>
        <taxon>Spiralia</taxon>
        <taxon>Lophotrochozoa</taxon>
        <taxon>Mollusca</taxon>
        <taxon>Bivalvia</taxon>
        <taxon>Autobranchia</taxon>
        <taxon>Heteroconchia</taxon>
        <taxon>Euheterodonta</taxon>
        <taxon>Imparidentia</taxon>
        <taxon>Neoheterodontei</taxon>
        <taxon>Myida</taxon>
        <taxon>Dreissenoidea</taxon>
        <taxon>Dreissenidae</taxon>
        <taxon>Dreissena</taxon>
    </lineage>
</organism>
<dbReference type="EMBL" id="JAIWYP010000011">
    <property type="protein sequence ID" value="KAH3738211.1"/>
    <property type="molecule type" value="Genomic_DNA"/>
</dbReference>
<dbReference type="AlphaFoldDB" id="A0A9D4D2Z5"/>
<protein>
    <submittedName>
        <fullName evidence="1">Uncharacterized protein</fullName>
    </submittedName>
</protein>
<comment type="caution">
    <text evidence="1">The sequence shown here is derived from an EMBL/GenBank/DDBJ whole genome shotgun (WGS) entry which is preliminary data.</text>
</comment>